<dbReference type="Ensembl" id="ENSCSAVT00000011780.1">
    <property type="protein sequence ID" value="ENSCSAVP00000011645.1"/>
    <property type="gene ID" value="ENSCSAVG00000006826.1"/>
</dbReference>
<name>H2Z233_CIOSA</name>
<evidence type="ECO:0000313" key="1">
    <source>
        <dbReference type="Ensembl" id="ENSCSAVP00000011645.1"/>
    </source>
</evidence>
<dbReference type="Gene3D" id="3.90.180.10">
    <property type="entry name" value="Medium-chain alcohol dehydrogenases, catalytic domain"/>
    <property type="match status" value="1"/>
</dbReference>
<dbReference type="InterPro" id="IPR050700">
    <property type="entry name" value="YIM1/Zinc_Alcohol_DH_Fams"/>
</dbReference>
<evidence type="ECO:0008006" key="3">
    <source>
        <dbReference type="Google" id="ProtNLM"/>
    </source>
</evidence>
<dbReference type="PANTHER" id="PTHR11695">
    <property type="entry name" value="ALCOHOL DEHYDROGENASE RELATED"/>
    <property type="match status" value="1"/>
</dbReference>
<proteinExistence type="predicted"/>
<reference evidence="2" key="1">
    <citation type="submission" date="2003-08" db="EMBL/GenBank/DDBJ databases">
        <authorList>
            <person name="Birren B."/>
            <person name="Nusbaum C."/>
            <person name="Abebe A."/>
            <person name="Abouelleil A."/>
            <person name="Adekoya E."/>
            <person name="Ait-zahra M."/>
            <person name="Allen N."/>
            <person name="Allen T."/>
            <person name="An P."/>
            <person name="Anderson M."/>
            <person name="Anderson S."/>
            <person name="Arachchi H."/>
            <person name="Armbruster J."/>
            <person name="Bachantsang P."/>
            <person name="Baldwin J."/>
            <person name="Barry A."/>
            <person name="Bayul T."/>
            <person name="Blitshsteyn B."/>
            <person name="Bloom T."/>
            <person name="Blye J."/>
            <person name="Boguslavskiy L."/>
            <person name="Borowsky M."/>
            <person name="Boukhgalter B."/>
            <person name="Brunache A."/>
            <person name="Butler J."/>
            <person name="Calixte N."/>
            <person name="Calvo S."/>
            <person name="Camarata J."/>
            <person name="Campo K."/>
            <person name="Chang J."/>
            <person name="Cheshatsang Y."/>
            <person name="Citroen M."/>
            <person name="Collymore A."/>
            <person name="Considine T."/>
            <person name="Cook A."/>
            <person name="Cooke P."/>
            <person name="Corum B."/>
            <person name="Cuomo C."/>
            <person name="David R."/>
            <person name="Dawoe T."/>
            <person name="Degray S."/>
            <person name="Dodge S."/>
            <person name="Dooley K."/>
            <person name="Dorje P."/>
            <person name="Dorjee K."/>
            <person name="Dorris L."/>
            <person name="Duffey N."/>
            <person name="Dupes A."/>
            <person name="Elkins T."/>
            <person name="Engels R."/>
            <person name="Erickson J."/>
            <person name="Farina A."/>
            <person name="Faro S."/>
            <person name="Ferreira P."/>
            <person name="Fischer H."/>
            <person name="Fitzgerald M."/>
            <person name="Foley K."/>
            <person name="Gage D."/>
            <person name="Galagan J."/>
            <person name="Gearin G."/>
            <person name="Gnerre S."/>
            <person name="Gnirke A."/>
            <person name="Goyette A."/>
            <person name="Graham J."/>
            <person name="Grandbois E."/>
            <person name="Gyaltsen K."/>
            <person name="Hafez N."/>
            <person name="Hagopian D."/>
            <person name="Hagos B."/>
            <person name="Hall J."/>
            <person name="Hatcher B."/>
            <person name="Heller A."/>
            <person name="Higgins H."/>
            <person name="Honan T."/>
            <person name="Horn A."/>
            <person name="Houde N."/>
            <person name="Hughes L."/>
            <person name="Hulme W."/>
            <person name="Husby E."/>
            <person name="Iliev I."/>
            <person name="Jaffe D."/>
            <person name="Jones C."/>
            <person name="Kamal M."/>
            <person name="Kamat A."/>
            <person name="Kamvysselis M."/>
            <person name="Karlsson E."/>
            <person name="Kells C."/>
            <person name="Kieu A."/>
            <person name="Kisner P."/>
            <person name="Kodira C."/>
            <person name="Kulbokas E."/>
            <person name="Labutti K."/>
            <person name="Lama D."/>
            <person name="Landers T."/>
            <person name="Leger J."/>
            <person name="Levine S."/>
            <person name="Lewis D."/>
            <person name="Lewis T."/>
            <person name="Lindblad-toh K."/>
            <person name="Liu X."/>
            <person name="Lokyitsang T."/>
            <person name="Lokyitsang Y."/>
            <person name="Lucien O."/>
            <person name="Lui A."/>
            <person name="Ma L.J."/>
            <person name="Mabbitt R."/>
            <person name="Macdonald J."/>
            <person name="Maclean C."/>
            <person name="Major J."/>
            <person name="Manning J."/>
            <person name="Marabella R."/>
            <person name="Maru K."/>
            <person name="Matthews C."/>
            <person name="Mauceli E."/>
            <person name="Mccarthy M."/>
            <person name="Mcdonough S."/>
            <person name="Mcghee T."/>
            <person name="Meldrim J."/>
            <person name="Meneus L."/>
            <person name="Mesirov J."/>
            <person name="Mihalev A."/>
            <person name="Mihova T."/>
            <person name="Mikkelsen T."/>
            <person name="Mlenga V."/>
            <person name="Moru K."/>
            <person name="Mozes J."/>
            <person name="Mulrain L."/>
            <person name="Munson G."/>
            <person name="Naylor J."/>
            <person name="Newes C."/>
            <person name="Nguyen C."/>
            <person name="Nguyen N."/>
            <person name="Nguyen T."/>
            <person name="Nicol R."/>
            <person name="Nielsen C."/>
            <person name="Nizzari M."/>
            <person name="Norbu C."/>
            <person name="Norbu N."/>
            <person name="O'donnell P."/>
            <person name="Okoawo O."/>
            <person name="O'leary S."/>
            <person name="Omotosho B."/>
            <person name="O'neill K."/>
            <person name="Osman S."/>
            <person name="Parker S."/>
            <person name="Perrin D."/>
            <person name="Phunkhang P."/>
            <person name="Piqani B."/>
            <person name="Purcell S."/>
            <person name="Rachupka T."/>
            <person name="Ramasamy U."/>
            <person name="Rameau R."/>
            <person name="Ray V."/>
            <person name="Raymond C."/>
            <person name="Retta R."/>
            <person name="Richardson S."/>
            <person name="Rise C."/>
            <person name="Rodriguez J."/>
            <person name="Rogers J."/>
            <person name="Rogov P."/>
            <person name="Rutman M."/>
            <person name="Schupbach R."/>
            <person name="Seaman C."/>
            <person name="Settipalli S."/>
            <person name="Sharpe T."/>
            <person name="Sheridan J."/>
            <person name="Sherpa N."/>
            <person name="Shi J."/>
            <person name="Smirnov S."/>
            <person name="Smith C."/>
            <person name="Sougnez C."/>
            <person name="Spencer B."/>
            <person name="Stalker J."/>
            <person name="Stange-thomann N."/>
            <person name="Stavropoulos S."/>
            <person name="Stetson K."/>
            <person name="Stone C."/>
            <person name="Stone S."/>
            <person name="Stubbs M."/>
            <person name="Talamas J."/>
            <person name="Tchuinga P."/>
            <person name="Tenzing P."/>
            <person name="Tesfaye S."/>
            <person name="Theodore J."/>
            <person name="Thoulutsang Y."/>
            <person name="Topham K."/>
            <person name="Towey S."/>
            <person name="Tsamla T."/>
            <person name="Tsomo N."/>
            <person name="Vallee D."/>
            <person name="Vassiliev H."/>
            <person name="Venkataraman V."/>
            <person name="Vinson J."/>
            <person name="Vo A."/>
            <person name="Wade C."/>
            <person name="Wang S."/>
            <person name="Wangchuk T."/>
            <person name="Wangdi T."/>
            <person name="Whittaker C."/>
            <person name="Wilkinson J."/>
            <person name="Wu Y."/>
            <person name="Wyman D."/>
            <person name="Yadav S."/>
            <person name="Yang S."/>
            <person name="Yang X."/>
            <person name="Yeager S."/>
            <person name="Yee E."/>
            <person name="Young G."/>
            <person name="Zainoun J."/>
            <person name="Zembeck L."/>
            <person name="Zimmer A."/>
            <person name="Zody M."/>
            <person name="Lander E."/>
        </authorList>
    </citation>
    <scope>NUCLEOTIDE SEQUENCE [LARGE SCALE GENOMIC DNA]</scope>
</reference>
<dbReference type="Proteomes" id="UP000007875">
    <property type="component" value="Unassembled WGS sequence"/>
</dbReference>
<keyword evidence="2" id="KW-1185">Reference proteome</keyword>
<dbReference type="Gene3D" id="3.40.50.720">
    <property type="entry name" value="NAD(P)-binding Rossmann-like Domain"/>
    <property type="match status" value="1"/>
</dbReference>
<sequence>INTRWAYYKPDRRGLLEIARLVDSGVIQPVLQTNGVYDFNDVPKAFKALSKGSARGKSVINVSGLPEAVVKPSIDKIIHL</sequence>
<dbReference type="AlphaFoldDB" id="H2Z233"/>
<dbReference type="PANTHER" id="PTHR11695:SF294">
    <property type="entry name" value="RETICULON-4-INTERACTING PROTEIN 1, MITOCHONDRIAL"/>
    <property type="match status" value="1"/>
</dbReference>
<reference evidence="1" key="3">
    <citation type="submission" date="2025-09" db="UniProtKB">
        <authorList>
            <consortium name="Ensembl"/>
        </authorList>
    </citation>
    <scope>IDENTIFICATION</scope>
</reference>
<accession>H2Z233</accession>
<dbReference type="GeneTree" id="ENSGT00880000138028"/>
<evidence type="ECO:0000313" key="2">
    <source>
        <dbReference type="Proteomes" id="UP000007875"/>
    </source>
</evidence>
<dbReference type="HOGENOM" id="CLU_2596152_0_0_1"/>
<protein>
    <recommendedName>
        <fullName evidence="3">Alcohol dehydrogenase-like C-terminal domain-containing protein</fullName>
    </recommendedName>
</protein>
<dbReference type="GO" id="GO:0005739">
    <property type="term" value="C:mitochondrion"/>
    <property type="evidence" value="ECO:0007669"/>
    <property type="project" value="TreeGrafter"/>
</dbReference>
<organism evidence="1 2">
    <name type="scientific">Ciona savignyi</name>
    <name type="common">Pacific transparent sea squirt</name>
    <dbReference type="NCBI Taxonomy" id="51511"/>
    <lineage>
        <taxon>Eukaryota</taxon>
        <taxon>Metazoa</taxon>
        <taxon>Chordata</taxon>
        <taxon>Tunicata</taxon>
        <taxon>Ascidiacea</taxon>
        <taxon>Phlebobranchia</taxon>
        <taxon>Cionidae</taxon>
        <taxon>Ciona</taxon>
    </lineage>
</organism>
<reference evidence="1" key="2">
    <citation type="submission" date="2025-08" db="UniProtKB">
        <authorList>
            <consortium name="Ensembl"/>
        </authorList>
    </citation>
    <scope>IDENTIFICATION</scope>
</reference>
<dbReference type="Pfam" id="PF13602">
    <property type="entry name" value="ADH_zinc_N_2"/>
    <property type="match status" value="1"/>
</dbReference>